<proteinExistence type="predicted"/>
<dbReference type="KEGG" id="afs:AFR_03950"/>
<gene>
    <name evidence="1" type="ORF">AFR_03950</name>
</gene>
<dbReference type="HOGENOM" id="CLU_2340491_0_0_11"/>
<name>U5VQI8_9ACTN</name>
<dbReference type="PATRIC" id="fig|1246995.3.peg.798"/>
<evidence type="ECO:0000313" key="1">
    <source>
        <dbReference type="EMBL" id="AGZ39079.1"/>
    </source>
</evidence>
<evidence type="ECO:0000313" key="2">
    <source>
        <dbReference type="Proteomes" id="UP000017746"/>
    </source>
</evidence>
<sequence>MPTRSATIVIAMTDMTISRSNVSFRGPAWRRRTTGVVLAATLAVAAAFGPGHVLATRLGAGELVGFSTVSAADTITSSDVLAEVPAAGRGRSVSESD</sequence>
<dbReference type="Proteomes" id="UP000017746">
    <property type="component" value="Chromosome"/>
</dbReference>
<organism evidence="1 2">
    <name type="scientific">Actinoplanes friuliensis DSM 7358</name>
    <dbReference type="NCBI Taxonomy" id="1246995"/>
    <lineage>
        <taxon>Bacteria</taxon>
        <taxon>Bacillati</taxon>
        <taxon>Actinomycetota</taxon>
        <taxon>Actinomycetes</taxon>
        <taxon>Micromonosporales</taxon>
        <taxon>Micromonosporaceae</taxon>
        <taxon>Actinoplanes</taxon>
    </lineage>
</organism>
<dbReference type="STRING" id="1246995.AFR_03950"/>
<reference evidence="1 2" key="1">
    <citation type="journal article" date="2014" name="J. Biotechnol.">
        <title>Complete genome sequence of the actinobacterium Actinoplanes friuliensis HAG 010964, producer of the lipopeptide antibiotic friulimycin.</title>
        <authorList>
            <person name="Ruckert C."/>
            <person name="Szczepanowski R."/>
            <person name="Albersmeier A."/>
            <person name="Goesmann A."/>
            <person name="Fischer N."/>
            <person name="Steinkamper A."/>
            <person name="Puhler A."/>
            <person name="Biener R."/>
            <person name="Schwartz D."/>
            <person name="Kalinowski J."/>
        </authorList>
    </citation>
    <scope>NUCLEOTIDE SEQUENCE [LARGE SCALE GENOMIC DNA]</scope>
    <source>
        <strain evidence="1 2">DSM 7358</strain>
    </source>
</reference>
<dbReference type="EMBL" id="CP006272">
    <property type="protein sequence ID" value="AGZ39079.1"/>
    <property type="molecule type" value="Genomic_DNA"/>
</dbReference>
<keyword evidence="2" id="KW-1185">Reference proteome</keyword>
<protein>
    <submittedName>
        <fullName evidence="1">Uncharacterized protein</fullName>
    </submittedName>
</protein>
<dbReference type="AlphaFoldDB" id="U5VQI8"/>
<accession>U5VQI8</accession>